<comment type="caution">
    <text evidence="2">The sequence shown here is derived from an EMBL/GenBank/DDBJ whole genome shotgun (WGS) entry which is preliminary data.</text>
</comment>
<protein>
    <submittedName>
        <fullName evidence="2">Uncharacterized protein</fullName>
    </submittedName>
</protein>
<feature type="coiled-coil region" evidence="1">
    <location>
        <begin position="76"/>
        <end position="151"/>
    </location>
</feature>
<dbReference type="Proteomes" id="UP001175226">
    <property type="component" value="Unassembled WGS sequence"/>
</dbReference>
<gene>
    <name evidence="2" type="ORF">EV421DRAFT_2021776</name>
</gene>
<reference evidence="2" key="1">
    <citation type="submission" date="2023-06" db="EMBL/GenBank/DDBJ databases">
        <authorList>
            <consortium name="Lawrence Berkeley National Laboratory"/>
            <person name="Ahrendt S."/>
            <person name="Sahu N."/>
            <person name="Indic B."/>
            <person name="Wong-Bajracharya J."/>
            <person name="Merenyi Z."/>
            <person name="Ke H.-M."/>
            <person name="Monk M."/>
            <person name="Kocsube S."/>
            <person name="Drula E."/>
            <person name="Lipzen A."/>
            <person name="Balint B."/>
            <person name="Henrissat B."/>
            <person name="Andreopoulos B."/>
            <person name="Martin F.M."/>
            <person name="Harder C.B."/>
            <person name="Rigling D."/>
            <person name="Ford K.L."/>
            <person name="Foster G.D."/>
            <person name="Pangilinan J."/>
            <person name="Papanicolaou A."/>
            <person name="Barry K."/>
            <person name="LaButti K."/>
            <person name="Viragh M."/>
            <person name="Koriabine M."/>
            <person name="Yan M."/>
            <person name="Riley R."/>
            <person name="Champramary S."/>
            <person name="Plett K.L."/>
            <person name="Tsai I.J."/>
            <person name="Slot J."/>
            <person name="Sipos G."/>
            <person name="Plett J."/>
            <person name="Nagy L.G."/>
            <person name="Grigoriev I.V."/>
        </authorList>
    </citation>
    <scope>NUCLEOTIDE SEQUENCE</scope>
    <source>
        <strain evidence="2">FPL87.14</strain>
    </source>
</reference>
<keyword evidence="3" id="KW-1185">Reference proteome</keyword>
<sequence length="202" mass="22492">MLLHRSILYLDNLTRMNQSPKLNATYAAGESFHRSMGTTIPPGHQLGSERRCLKGAEMIPRRQSFMARNQLATHTITRLQDKCMSLEIEISNLRNEVQVLRNGAMALLTENADLRRDVQRLRAELPTPQTVQEANNLIQGLLCMYERLEAEKGGKDALLETGSASSVSSSIADPEQSLACLAYLKDEAVRTSSNDSRHIVTP</sequence>
<name>A0AA39J8B8_9AGAR</name>
<evidence type="ECO:0000313" key="3">
    <source>
        <dbReference type="Proteomes" id="UP001175226"/>
    </source>
</evidence>
<dbReference type="EMBL" id="JAUEPT010000050">
    <property type="protein sequence ID" value="KAK0437217.1"/>
    <property type="molecule type" value="Genomic_DNA"/>
</dbReference>
<evidence type="ECO:0000256" key="1">
    <source>
        <dbReference type="SAM" id="Coils"/>
    </source>
</evidence>
<dbReference type="AlphaFoldDB" id="A0AA39J8B8"/>
<evidence type="ECO:0000313" key="2">
    <source>
        <dbReference type="EMBL" id="KAK0437217.1"/>
    </source>
</evidence>
<keyword evidence="1" id="KW-0175">Coiled coil</keyword>
<proteinExistence type="predicted"/>
<accession>A0AA39J8B8</accession>
<organism evidence="2 3">
    <name type="scientific">Armillaria borealis</name>
    <dbReference type="NCBI Taxonomy" id="47425"/>
    <lineage>
        <taxon>Eukaryota</taxon>
        <taxon>Fungi</taxon>
        <taxon>Dikarya</taxon>
        <taxon>Basidiomycota</taxon>
        <taxon>Agaricomycotina</taxon>
        <taxon>Agaricomycetes</taxon>
        <taxon>Agaricomycetidae</taxon>
        <taxon>Agaricales</taxon>
        <taxon>Marasmiineae</taxon>
        <taxon>Physalacriaceae</taxon>
        <taxon>Armillaria</taxon>
    </lineage>
</organism>